<feature type="transmembrane region" description="Helical" evidence="1">
    <location>
        <begin position="21"/>
        <end position="40"/>
    </location>
</feature>
<evidence type="ECO:0000313" key="2">
    <source>
        <dbReference type="EMBL" id="UOQ61716.1"/>
    </source>
</evidence>
<dbReference type="InterPro" id="IPR021214">
    <property type="entry name" value="DUF2568"/>
</dbReference>
<feature type="transmembrane region" description="Helical" evidence="1">
    <location>
        <begin position="46"/>
        <end position="66"/>
    </location>
</feature>
<dbReference type="Pfam" id="PF10823">
    <property type="entry name" value="DUF2568"/>
    <property type="match status" value="1"/>
</dbReference>
<proteinExistence type="predicted"/>
<dbReference type="Proteomes" id="UP000831775">
    <property type="component" value="Chromosome"/>
</dbReference>
<feature type="transmembrane region" description="Helical" evidence="1">
    <location>
        <begin position="101"/>
        <end position="119"/>
    </location>
</feature>
<reference evidence="2 3" key="1">
    <citation type="submission" date="2022-04" db="EMBL/GenBank/DDBJ databases">
        <title>Leucobacter sp. isolated from rhizosphere of onion.</title>
        <authorList>
            <person name="Won M."/>
            <person name="Lee C.-M."/>
            <person name="Woen H.-Y."/>
            <person name="Kwon S.-W."/>
        </authorList>
    </citation>
    <scope>NUCLEOTIDE SEQUENCE [LARGE SCALE GENOMIC DNA]</scope>
    <source>
        <strain evidence="2 3">H25R-14</strain>
    </source>
</reference>
<keyword evidence="3" id="KW-1185">Reference proteome</keyword>
<name>A0ABY4FZL3_9MICO</name>
<sequence>MTSTTERPHVQPARSTILLQLARGIFHFVAIVSVTVWGFLAWPLPFPGVLTGIGFLVLSVLIWALFLSPRPVLRTDRFGQALVELLLLAAAVAALLDFGVFWVWAALFGVVAAVVGYIVSTRTAE</sequence>
<keyword evidence="1" id="KW-0812">Transmembrane</keyword>
<protein>
    <submittedName>
        <fullName evidence="2">DUF2568 domain-containing protein</fullName>
    </submittedName>
</protein>
<evidence type="ECO:0000256" key="1">
    <source>
        <dbReference type="SAM" id="Phobius"/>
    </source>
</evidence>
<keyword evidence="1" id="KW-1133">Transmembrane helix</keyword>
<gene>
    <name evidence="2" type="ORF">MUN76_07110</name>
</gene>
<accession>A0ABY4FZL3</accession>
<keyword evidence="1" id="KW-0472">Membrane</keyword>
<dbReference type="RefSeq" id="WP_244688389.1">
    <property type="nucleotide sequence ID" value="NZ_CP095043.1"/>
</dbReference>
<feature type="transmembrane region" description="Helical" evidence="1">
    <location>
        <begin position="78"/>
        <end position="95"/>
    </location>
</feature>
<dbReference type="EMBL" id="CP095043">
    <property type="protein sequence ID" value="UOQ61716.1"/>
    <property type="molecule type" value="Genomic_DNA"/>
</dbReference>
<organism evidence="2 3">
    <name type="scientific">Leucobacter rhizosphaerae</name>
    <dbReference type="NCBI Taxonomy" id="2932245"/>
    <lineage>
        <taxon>Bacteria</taxon>
        <taxon>Bacillati</taxon>
        <taxon>Actinomycetota</taxon>
        <taxon>Actinomycetes</taxon>
        <taxon>Micrococcales</taxon>
        <taxon>Microbacteriaceae</taxon>
        <taxon>Leucobacter</taxon>
    </lineage>
</organism>
<evidence type="ECO:0000313" key="3">
    <source>
        <dbReference type="Proteomes" id="UP000831775"/>
    </source>
</evidence>